<evidence type="ECO:0000256" key="3">
    <source>
        <dbReference type="ARBA" id="ARBA00022989"/>
    </source>
</evidence>
<dbReference type="InterPro" id="IPR004031">
    <property type="entry name" value="PMP22/EMP/MP20/Claudin"/>
</dbReference>
<evidence type="ECO:0000256" key="1">
    <source>
        <dbReference type="ARBA" id="ARBA00004141"/>
    </source>
</evidence>
<keyword evidence="7" id="KW-1185">Reference proteome</keyword>
<sequence>MYNIHNFIQIQSLNIISQKLNLSSLPYSNAIRCVQVFQKWRRYNISLKKLTDYTHKVSKQKVRKCKFIMGSKEELDTLKLEDISTLFKAGCVVLIAAFLFHTIGMATNHWAVSVTDAHGTIQYNGLWEKCADVRLGKGDFECQGFIWSDPQVSHWFRYVQTTEVLAFCAMMIMIAFALLYLFAKFINEDHKKNLRVLALVLGFLSGVLIIVACIVFGSLKDVQKPRRMQAASVNLSWSFAFSLIGGLLSIATGIIFTISS</sequence>
<gene>
    <name evidence="6" type="ORF">MEDL_42204</name>
</gene>
<accession>A0A8S3T628</accession>
<proteinExistence type="predicted"/>
<organism evidence="6 7">
    <name type="scientific">Mytilus edulis</name>
    <name type="common">Blue mussel</name>
    <dbReference type="NCBI Taxonomy" id="6550"/>
    <lineage>
        <taxon>Eukaryota</taxon>
        <taxon>Metazoa</taxon>
        <taxon>Spiralia</taxon>
        <taxon>Lophotrochozoa</taxon>
        <taxon>Mollusca</taxon>
        <taxon>Bivalvia</taxon>
        <taxon>Autobranchia</taxon>
        <taxon>Pteriomorphia</taxon>
        <taxon>Mytilida</taxon>
        <taxon>Mytiloidea</taxon>
        <taxon>Mytilidae</taxon>
        <taxon>Mytilinae</taxon>
        <taxon>Mytilus</taxon>
    </lineage>
</organism>
<evidence type="ECO:0000313" key="6">
    <source>
        <dbReference type="EMBL" id="CAG2229279.1"/>
    </source>
</evidence>
<evidence type="ECO:0000256" key="4">
    <source>
        <dbReference type="ARBA" id="ARBA00023136"/>
    </source>
</evidence>
<feature type="transmembrane region" description="Helical" evidence="5">
    <location>
        <begin position="237"/>
        <end position="258"/>
    </location>
</feature>
<dbReference type="GO" id="GO:0016020">
    <property type="term" value="C:membrane"/>
    <property type="evidence" value="ECO:0007669"/>
    <property type="project" value="UniProtKB-SubCell"/>
</dbReference>
<evidence type="ECO:0000256" key="2">
    <source>
        <dbReference type="ARBA" id="ARBA00022692"/>
    </source>
</evidence>
<keyword evidence="2 5" id="KW-0812">Transmembrane</keyword>
<keyword evidence="4 5" id="KW-0472">Membrane</keyword>
<protein>
    <submittedName>
        <fullName evidence="6">Uncharacterized protein</fullName>
    </submittedName>
</protein>
<dbReference type="PANTHER" id="PTHR21284">
    <property type="entry name" value="EG:80H7.2 PROTEIN"/>
    <property type="match status" value="1"/>
</dbReference>
<feature type="transmembrane region" description="Helical" evidence="5">
    <location>
        <begin position="164"/>
        <end position="182"/>
    </location>
</feature>
<evidence type="ECO:0000256" key="5">
    <source>
        <dbReference type="SAM" id="Phobius"/>
    </source>
</evidence>
<comment type="caution">
    <text evidence="6">The sequence shown here is derived from an EMBL/GenBank/DDBJ whole genome shotgun (WGS) entry which is preliminary data.</text>
</comment>
<dbReference type="Gene3D" id="1.20.140.150">
    <property type="match status" value="1"/>
</dbReference>
<dbReference type="OrthoDB" id="6132210at2759"/>
<dbReference type="AlphaFoldDB" id="A0A8S3T628"/>
<dbReference type="PANTHER" id="PTHR21284:SF12">
    <property type="entry name" value="EG:80H7.2 PROTEIN"/>
    <property type="match status" value="1"/>
</dbReference>
<dbReference type="EMBL" id="CAJPWZ010002023">
    <property type="protein sequence ID" value="CAG2229279.1"/>
    <property type="molecule type" value="Genomic_DNA"/>
</dbReference>
<evidence type="ECO:0000313" key="7">
    <source>
        <dbReference type="Proteomes" id="UP000683360"/>
    </source>
</evidence>
<comment type="subcellular location">
    <subcellularLocation>
        <location evidence="1">Membrane</location>
        <topology evidence="1">Multi-pass membrane protein</topology>
    </subcellularLocation>
</comment>
<name>A0A8S3T628_MYTED</name>
<dbReference type="Pfam" id="PF00822">
    <property type="entry name" value="PMP22_Claudin"/>
    <property type="match status" value="1"/>
</dbReference>
<reference evidence="6" key="1">
    <citation type="submission" date="2021-03" db="EMBL/GenBank/DDBJ databases">
        <authorList>
            <person name="Bekaert M."/>
        </authorList>
    </citation>
    <scope>NUCLEOTIDE SEQUENCE</scope>
</reference>
<feature type="transmembrane region" description="Helical" evidence="5">
    <location>
        <begin position="194"/>
        <end position="217"/>
    </location>
</feature>
<dbReference type="Proteomes" id="UP000683360">
    <property type="component" value="Unassembled WGS sequence"/>
</dbReference>
<keyword evidence="3 5" id="KW-1133">Transmembrane helix</keyword>